<dbReference type="RefSeq" id="WP_155093448.1">
    <property type="nucleotide sequence ID" value="NZ_WMJX01000091.1"/>
</dbReference>
<reference evidence="7 8" key="1">
    <citation type="submission" date="2019-11" db="EMBL/GenBank/DDBJ databases">
        <title>Genome of Strain BIT-d1.</title>
        <authorList>
            <person name="Yang Y."/>
        </authorList>
    </citation>
    <scope>NUCLEOTIDE SEQUENCE [LARGE SCALE GENOMIC DNA]</scope>
    <source>
        <strain evidence="7 8">BIT-d1</strain>
    </source>
</reference>
<evidence type="ECO:0000313" key="7">
    <source>
        <dbReference type="EMBL" id="MTG99461.1"/>
    </source>
</evidence>
<keyword evidence="6" id="KW-0472">Membrane</keyword>
<evidence type="ECO:0000256" key="6">
    <source>
        <dbReference type="SAM" id="Phobius"/>
    </source>
</evidence>
<evidence type="ECO:0000256" key="5">
    <source>
        <dbReference type="ARBA" id="ARBA00023012"/>
    </source>
</evidence>
<dbReference type="EMBL" id="WMJX01000091">
    <property type="protein sequence ID" value="MTG99461.1"/>
    <property type="molecule type" value="Genomic_DNA"/>
</dbReference>
<organism evidence="7 8">
    <name type="scientific">Myroides albus</name>
    <dbReference type="NCBI Taxonomy" id="2562892"/>
    <lineage>
        <taxon>Bacteria</taxon>
        <taxon>Pseudomonadati</taxon>
        <taxon>Bacteroidota</taxon>
        <taxon>Flavobacteriia</taxon>
        <taxon>Flavobacteriales</taxon>
        <taxon>Flavobacteriaceae</taxon>
        <taxon>Myroides</taxon>
    </lineage>
</organism>
<dbReference type="OrthoDB" id="9778366at2"/>
<keyword evidence="8" id="KW-1185">Reference proteome</keyword>
<comment type="caution">
    <text evidence="7">The sequence shown here is derived from an EMBL/GenBank/DDBJ whole genome shotgun (WGS) entry which is preliminary data.</text>
</comment>
<keyword evidence="5" id="KW-0902">Two-component regulatory system</keyword>
<proteinExistence type="predicted"/>
<name>A0A6I3LRY2_9FLAO</name>
<dbReference type="PANTHER" id="PTHR24421">
    <property type="entry name" value="NITRATE/NITRITE SENSOR PROTEIN NARX-RELATED"/>
    <property type="match status" value="1"/>
</dbReference>
<keyword evidence="4 7" id="KW-0418">Kinase</keyword>
<evidence type="ECO:0000256" key="1">
    <source>
        <dbReference type="ARBA" id="ARBA00000085"/>
    </source>
</evidence>
<keyword evidence="6" id="KW-0812">Transmembrane</keyword>
<keyword evidence="3" id="KW-0808">Transferase</keyword>
<dbReference type="SUPFAM" id="SSF55874">
    <property type="entry name" value="ATPase domain of HSP90 chaperone/DNA topoisomerase II/histidine kinase"/>
    <property type="match status" value="1"/>
</dbReference>
<dbReference type="InterPro" id="IPR050482">
    <property type="entry name" value="Sensor_HK_TwoCompSys"/>
</dbReference>
<gene>
    <name evidence="7" type="ORF">GJV76_15280</name>
</gene>
<evidence type="ECO:0000256" key="4">
    <source>
        <dbReference type="ARBA" id="ARBA00022777"/>
    </source>
</evidence>
<dbReference type="GO" id="GO:0004673">
    <property type="term" value="F:protein histidine kinase activity"/>
    <property type="evidence" value="ECO:0007669"/>
    <property type="project" value="UniProtKB-EC"/>
</dbReference>
<dbReference type="PANTHER" id="PTHR24421:SF10">
    <property type="entry name" value="NITRATE_NITRITE SENSOR PROTEIN NARQ"/>
    <property type="match status" value="1"/>
</dbReference>
<dbReference type="InterPro" id="IPR036890">
    <property type="entry name" value="HATPase_C_sf"/>
</dbReference>
<dbReference type="AlphaFoldDB" id="A0A6I3LRY2"/>
<dbReference type="EC" id="2.7.13.3" evidence="2"/>
<protein>
    <recommendedName>
        <fullName evidence="2">histidine kinase</fullName>
        <ecNumber evidence="2">2.7.13.3</ecNumber>
    </recommendedName>
</protein>
<dbReference type="GO" id="GO:0000160">
    <property type="term" value="P:phosphorelay signal transduction system"/>
    <property type="evidence" value="ECO:0007669"/>
    <property type="project" value="UniProtKB-KW"/>
</dbReference>
<evidence type="ECO:0000256" key="2">
    <source>
        <dbReference type="ARBA" id="ARBA00012438"/>
    </source>
</evidence>
<comment type="catalytic activity">
    <reaction evidence="1">
        <text>ATP + protein L-histidine = ADP + protein N-phospho-L-histidine.</text>
        <dbReference type="EC" id="2.7.13.3"/>
    </reaction>
</comment>
<dbReference type="Proteomes" id="UP000438760">
    <property type="component" value="Unassembled WGS sequence"/>
</dbReference>
<evidence type="ECO:0000256" key="3">
    <source>
        <dbReference type="ARBA" id="ARBA00022679"/>
    </source>
</evidence>
<dbReference type="Gene3D" id="3.30.565.10">
    <property type="entry name" value="Histidine kinase-like ATPase, C-terminal domain"/>
    <property type="match status" value="1"/>
</dbReference>
<feature type="transmembrane region" description="Helical" evidence="6">
    <location>
        <begin position="15"/>
        <end position="34"/>
    </location>
</feature>
<evidence type="ECO:0000313" key="8">
    <source>
        <dbReference type="Proteomes" id="UP000438760"/>
    </source>
</evidence>
<accession>A0A6I3LRY2</accession>
<sequence>MRDCLQLFVLFEYEIRLFILVAFFLVLVIGYFNVLNKFKTKQKRDKCIIDNSLLVYRERERIANELHDGVCSDLVSLLNLLASFELTKDLKMRDMIIKNLQLELKQCYDNVLHISYGLLPPLISDNSINCILQNYVLKVSKLNKIRVSMKIMEQTFFFSESVKLEIYRITQEVVQNIIKHSNATTIGVRIVWYSQKFTLFISDNGMKYNFNLCFTAQEGLGLKSMILRAKRIKAILTHEFVKEQNIVCLSINREKYG</sequence>
<keyword evidence="6" id="KW-1133">Transmembrane helix</keyword>